<dbReference type="Proteomes" id="UP000790787">
    <property type="component" value="Chromosome 13"/>
</dbReference>
<dbReference type="RefSeq" id="XP_075085059.1">
    <property type="nucleotide sequence ID" value="XM_075228958.1"/>
</dbReference>
<organism evidence="1 2">
    <name type="scientific">Nicotiana tabacum</name>
    <name type="common">Common tobacco</name>
    <dbReference type="NCBI Taxonomy" id="4097"/>
    <lineage>
        <taxon>Eukaryota</taxon>
        <taxon>Viridiplantae</taxon>
        <taxon>Streptophyta</taxon>
        <taxon>Embryophyta</taxon>
        <taxon>Tracheophyta</taxon>
        <taxon>Spermatophyta</taxon>
        <taxon>Magnoliopsida</taxon>
        <taxon>eudicotyledons</taxon>
        <taxon>Gunneridae</taxon>
        <taxon>Pentapetalae</taxon>
        <taxon>asterids</taxon>
        <taxon>lamiids</taxon>
        <taxon>Solanales</taxon>
        <taxon>Solanaceae</taxon>
        <taxon>Nicotianoideae</taxon>
        <taxon>Nicotianeae</taxon>
        <taxon>Nicotiana</taxon>
    </lineage>
</organism>
<accession>A0AC58SJC8</accession>
<evidence type="ECO:0000313" key="1">
    <source>
        <dbReference type="Proteomes" id="UP000790787"/>
    </source>
</evidence>
<protein>
    <submittedName>
        <fullName evidence="2">Uncharacterized protein LOC142168296</fullName>
    </submittedName>
</protein>
<evidence type="ECO:0000313" key="2">
    <source>
        <dbReference type="RefSeq" id="XP_075085059.1"/>
    </source>
</evidence>
<name>A0AC58SJC8_TOBAC</name>
<reference evidence="1" key="1">
    <citation type="journal article" date="2014" name="Nat. Commun.">
        <title>The tobacco genome sequence and its comparison with those of tomato and potato.</title>
        <authorList>
            <person name="Sierro N."/>
            <person name="Battey J.N."/>
            <person name="Ouadi S."/>
            <person name="Bakaher N."/>
            <person name="Bovet L."/>
            <person name="Willig A."/>
            <person name="Goepfert S."/>
            <person name="Peitsch M.C."/>
            <person name="Ivanov N.V."/>
        </authorList>
    </citation>
    <scope>NUCLEOTIDE SEQUENCE [LARGE SCALE GENOMIC DNA]</scope>
</reference>
<keyword evidence="1" id="KW-1185">Reference proteome</keyword>
<reference evidence="2" key="2">
    <citation type="submission" date="2025-08" db="UniProtKB">
        <authorList>
            <consortium name="RefSeq"/>
        </authorList>
    </citation>
    <scope>IDENTIFICATION</scope>
    <source>
        <tissue evidence="2">Leaf</tissue>
    </source>
</reference>
<gene>
    <name evidence="2" type="primary">LOC142168296</name>
</gene>
<sequence length="320" mass="36626">MAEDSELWDVIYYGPFVPMKTIDEATVTVPKTRKMYNDDEYNRISSCQSAKEIWEALQLAHEGTTQVKKSKIDMLTTKYELCRMKDDESIQDMHTRFTSIINEIHSLGEIIPRKKIVRKILSVLPSSWESKVNATIEAKDLQNESGEDDEQGYTSMMVVESETAEYDSIFALMAKWTMIKMMMLMSMCAELERNRQLQEDLGRVKNDLEKSLKWTWSSDAITAMYKNNEGNINIEHFKETCKARFQSQQKNKVFAEKGAVKGINQRWYMDSDCSNHMTGSADDFLSLKVLQGGSVSFSNGKKGYILGVGRVGKTLTHSFN</sequence>
<proteinExistence type="predicted"/>